<evidence type="ECO:0000256" key="2">
    <source>
        <dbReference type="ARBA" id="ARBA00022618"/>
    </source>
</evidence>
<keyword evidence="7 13" id="KW-0067">ATP-binding</keyword>
<dbReference type="Proteomes" id="UP001500571">
    <property type="component" value="Unassembled WGS sequence"/>
</dbReference>
<evidence type="ECO:0000313" key="17">
    <source>
        <dbReference type="EMBL" id="GAA1960255.1"/>
    </source>
</evidence>
<dbReference type="InterPro" id="IPR050191">
    <property type="entry name" value="ATP-dep_DNA_ligase"/>
</dbReference>
<dbReference type="CDD" id="cd07901">
    <property type="entry name" value="Adenylation_DNA_ligase_Arch_LigB"/>
    <property type="match status" value="1"/>
</dbReference>
<evidence type="ECO:0000256" key="8">
    <source>
        <dbReference type="ARBA" id="ARBA00022842"/>
    </source>
</evidence>
<proteinExistence type="inferred from homology"/>
<evidence type="ECO:0000256" key="9">
    <source>
        <dbReference type="ARBA" id="ARBA00023172"/>
    </source>
</evidence>
<keyword evidence="18" id="KW-1185">Reference proteome</keyword>
<comment type="similarity">
    <text evidence="13 15">Belongs to the ATP-dependent DNA ligase family.</text>
</comment>
<feature type="binding site" evidence="13">
    <location>
        <position position="366"/>
    </location>
    <ligand>
        <name>ATP</name>
        <dbReference type="ChEBI" id="CHEBI:30616"/>
    </ligand>
</feature>
<keyword evidence="4 13" id="KW-0479">Metal-binding</keyword>
<dbReference type="InterPro" id="IPR016059">
    <property type="entry name" value="DNA_ligase_ATP-dep_CS"/>
</dbReference>
<evidence type="ECO:0000256" key="13">
    <source>
        <dbReference type="HAMAP-Rule" id="MF_00407"/>
    </source>
</evidence>
<feature type="domain" description="ATP-dependent DNA ligase family profile" evidence="16">
    <location>
        <begin position="282"/>
        <end position="406"/>
    </location>
</feature>
<evidence type="ECO:0000256" key="12">
    <source>
        <dbReference type="ARBA" id="ARBA00034003"/>
    </source>
</evidence>
<dbReference type="PROSITE" id="PS00697">
    <property type="entry name" value="DNA_LIGASE_A1"/>
    <property type="match status" value="1"/>
</dbReference>
<dbReference type="SUPFAM" id="SSF56091">
    <property type="entry name" value="DNA ligase/mRNA capping enzyme, catalytic domain"/>
    <property type="match status" value="1"/>
</dbReference>
<dbReference type="InterPro" id="IPR036599">
    <property type="entry name" value="DNA_ligase_N_sf"/>
</dbReference>
<dbReference type="RefSeq" id="WP_344044655.1">
    <property type="nucleotide sequence ID" value="NZ_BAAAPB010000002.1"/>
</dbReference>
<name>A0ABP5C9Z6_9ACTN</name>
<dbReference type="SUPFAM" id="SSF50249">
    <property type="entry name" value="Nucleic acid-binding proteins"/>
    <property type="match status" value="1"/>
</dbReference>
<dbReference type="InterPro" id="IPR012308">
    <property type="entry name" value="DNA_ligase_ATP-dep_N"/>
</dbReference>
<dbReference type="Gene3D" id="3.30.470.30">
    <property type="entry name" value="DNA ligase/mRNA capping enzyme"/>
    <property type="match status" value="1"/>
</dbReference>
<keyword evidence="5 13" id="KW-0547">Nucleotide-binding</keyword>
<dbReference type="HAMAP" id="MF_00407">
    <property type="entry name" value="DNA_ligase"/>
    <property type="match status" value="1"/>
</dbReference>
<keyword evidence="1 13" id="KW-0436">Ligase</keyword>
<sequence length="518" mass="55073">MLLADLVATSAAVAATRSRKSKTAALAERLAVATPDELEVVTSYLAGSLLQRRTGLGWRSLATLPEPADAPTLTVAEVDAAFDRMAALSGPGSAAARTAAAEQLFGRATADEQAWLRGIVTGEVRQGALDSLVQEALAAAAGVPLTAVRRAAMLAGSTVAVAARAFAGEDALDEVGLEVGRPVLPMLASSAPTVAEAVAKVGGPVAVDTKLDGIRIQVHRAGDDVVVATRTLDDITHRLPEVVDLVRSLPADRLVLDGEAISIGDDGRPRPFQETASRTATRDGSGVRVSAYFFDLLHRDGRDLHDEPLSERLAELDDLVPEASRVARVMTEDPATAEDFAADVLRAGHEGVVVKSLAAPWEAGRRGAGWIKVKPVHTLDLVVLAVEWGSGRRRGWLSNIHVGARDPGTGGFVMLGKTMQSPQMTEGWVPVGKTFKGMTDEMLAWQTERFQELKIDDNGWVVTVRPEQVVEIAFDGVQRSSRYAGGVALRFARVVRYREDKSPAEADTIQTLQAMLGP</sequence>
<dbReference type="InterPro" id="IPR000977">
    <property type="entry name" value="DNA_ligase_ATP-dep"/>
</dbReference>
<comment type="function">
    <text evidence="13">DNA ligase that seals nicks in double-stranded DNA during DNA replication, DNA recombination and DNA repair.</text>
</comment>
<dbReference type="Pfam" id="PF04675">
    <property type="entry name" value="DNA_ligase_A_N"/>
    <property type="match status" value="1"/>
</dbReference>
<dbReference type="NCBIfam" id="TIGR00574">
    <property type="entry name" value="dnl1"/>
    <property type="match status" value="1"/>
</dbReference>
<keyword evidence="9 13" id="KW-0233">DNA recombination</keyword>
<dbReference type="InterPro" id="IPR022865">
    <property type="entry name" value="DNA_ligae_ATP-dep_bac/arc"/>
</dbReference>
<comment type="caution">
    <text evidence="17">The sequence shown here is derived from an EMBL/GenBank/DDBJ whole genome shotgun (WGS) entry which is preliminary data.</text>
</comment>
<evidence type="ECO:0000256" key="3">
    <source>
        <dbReference type="ARBA" id="ARBA00022705"/>
    </source>
</evidence>
<evidence type="ECO:0000256" key="11">
    <source>
        <dbReference type="ARBA" id="ARBA00023306"/>
    </source>
</evidence>
<evidence type="ECO:0000256" key="5">
    <source>
        <dbReference type="ARBA" id="ARBA00022741"/>
    </source>
</evidence>
<dbReference type="InterPro" id="IPR012309">
    <property type="entry name" value="DNA_ligase_ATP-dep_C"/>
</dbReference>
<comment type="catalytic activity">
    <reaction evidence="12 13 14">
        <text>ATP + (deoxyribonucleotide)n-3'-hydroxyl + 5'-phospho-(deoxyribonucleotide)m = (deoxyribonucleotide)n+m + AMP + diphosphate.</text>
        <dbReference type="EC" id="6.5.1.1"/>
    </reaction>
</comment>
<keyword evidence="3 13" id="KW-0235">DNA replication</keyword>
<keyword evidence="2 13" id="KW-0132">Cell division</keyword>
<evidence type="ECO:0000256" key="10">
    <source>
        <dbReference type="ARBA" id="ARBA00023204"/>
    </source>
</evidence>
<dbReference type="Pfam" id="PF01068">
    <property type="entry name" value="DNA_ligase_A_M"/>
    <property type="match status" value="1"/>
</dbReference>
<feature type="binding site" evidence="13">
    <location>
        <position position="259"/>
    </location>
    <ligand>
        <name>ATP</name>
        <dbReference type="ChEBI" id="CHEBI:30616"/>
    </ligand>
</feature>
<feature type="binding site" evidence="13">
    <location>
        <position position="294"/>
    </location>
    <ligand>
        <name>ATP</name>
        <dbReference type="ChEBI" id="CHEBI:30616"/>
    </ligand>
</feature>
<comment type="cofactor">
    <cofactor evidence="13">
        <name>Mg(2+)</name>
        <dbReference type="ChEBI" id="CHEBI:18420"/>
    </cofactor>
</comment>
<dbReference type="GO" id="GO:0016874">
    <property type="term" value="F:ligase activity"/>
    <property type="evidence" value="ECO:0007669"/>
    <property type="project" value="UniProtKB-KW"/>
</dbReference>
<dbReference type="Gene3D" id="1.10.3260.10">
    <property type="entry name" value="DNA ligase, ATP-dependent, N-terminal domain"/>
    <property type="match status" value="1"/>
</dbReference>
<evidence type="ECO:0000259" key="16">
    <source>
        <dbReference type="PROSITE" id="PS50160"/>
    </source>
</evidence>
<feature type="binding site" evidence="13">
    <location>
        <position position="372"/>
    </location>
    <ligand>
        <name>ATP</name>
        <dbReference type="ChEBI" id="CHEBI:30616"/>
    </ligand>
</feature>
<dbReference type="SUPFAM" id="SSF117018">
    <property type="entry name" value="ATP-dependent DNA ligase DNA-binding domain"/>
    <property type="match status" value="1"/>
</dbReference>
<keyword evidence="8 13" id="KW-0460">Magnesium</keyword>
<dbReference type="InterPro" id="IPR012310">
    <property type="entry name" value="DNA_ligase_ATP-dep_cent"/>
</dbReference>
<reference evidence="18" key="1">
    <citation type="journal article" date="2019" name="Int. J. Syst. Evol. Microbiol.">
        <title>The Global Catalogue of Microorganisms (GCM) 10K type strain sequencing project: providing services to taxonomists for standard genome sequencing and annotation.</title>
        <authorList>
            <consortium name="The Broad Institute Genomics Platform"/>
            <consortium name="The Broad Institute Genome Sequencing Center for Infectious Disease"/>
            <person name="Wu L."/>
            <person name="Ma J."/>
        </authorList>
    </citation>
    <scope>NUCLEOTIDE SEQUENCE [LARGE SCALE GENOMIC DNA]</scope>
    <source>
        <strain evidence="18">JCM 15309</strain>
    </source>
</reference>
<feature type="active site" description="N6-AMP-lysine intermediate" evidence="13">
    <location>
        <position position="210"/>
    </location>
</feature>
<feature type="binding site" evidence="13">
    <location>
        <position position="230"/>
    </location>
    <ligand>
        <name>ATP</name>
        <dbReference type="ChEBI" id="CHEBI:30616"/>
    </ligand>
</feature>
<dbReference type="PROSITE" id="PS50160">
    <property type="entry name" value="DNA_LIGASE_A3"/>
    <property type="match status" value="1"/>
</dbReference>
<dbReference type="PANTHER" id="PTHR45674:SF13">
    <property type="entry name" value="DNA LIGASE-RELATED"/>
    <property type="match status" value="1"/>
</dbReference>
<evidence type="ECO:0000313" key="18">
    <source>
        <dbReference type="Proteomes" id="UP001500571"/>
    </source>
</evidence>
<dbReference type="EMBL" id="BAAAPB010000002">
    <property type="protein sequence ID" value="GAA1960255.1"/>
    <property type="molecule type" value="Genomic_DNA"/>
</dbReference>
<dbReference type="PROSITE" id="PS00333">
    <property type="entry name" value="DNA_LIGASE_A2"/>
    <property type="match status" value="1"/>
</dbReference>
<accession>A0ABP5C9Z6</accession>
<dbReference type="Gene3D" id="2.40.50.140">
    <property type="entry name" value="Nucleic acid-binding proteins"/>
    <property type="match status" value="1"/>
</dbReference>
<evidence type="ECO:0000256" key="15">
    <source>
        <dbReference type="RuleBase" id="RU004196"/>
    </source>
</evidence>
<dbReference type="EC" id="6.5.1.1" evidence="13"/>
<organism evidence="17 18">
    <name type="scientific">Nocardioides panacihumi</name>
    <dbReference type="NCBI Taxonomy" id="400774"/>
    <lineage>
        <taxon>Bacteria</taxon>
        <taxon>Bacillati</taxon>
        <taxon>Actinomycetota</taxon>
        <taxon>Actinomycetes</taxon>
        <taxon>Propionibacteriales</taxon>
        <taxon>Nocardioidaceae</taxon>
        <taxon>Nocardioides</taxon>
    </lineage>
</organism>
<evidence type="ECO:0000256" key="14">
    <source>
        <dbReference type="RuleBase" id="RU000617"/>
    </source>
</evidence>
<dbReference type="CDD" id="cd07972">
    <property type="entry name" value="OBF_DNA_ligase_Arch_LigB"/>
    <property type="match status" value="1"/>
</dbReference>
<keyword evidence="11 13" id="KW-0131">Cell cycle</keyword>
<evidence type="ECO:0000256" key="4">
    <source>
        <dbReference type="ARBA" id="ARBA00022723"/>
    </source>
</evidence>
<gene>
    <name evidence="13" type="primary">lig</name>
    <name evidence="17" type="ORF">GCM10009798_19810</name>
</gene>
<evidence type="ECO:0000256" key="6">
    <source>
        <dbReference type="ARBA" id="ARBA00022763"/>
    </source>
</evidence>
<feature type="binding site" evidence="13">
    <location>
        <position position="208"/>
    </location>
    <ligand>
        <name>ATP</name>
        <dbReference type="ChEBI" id="CHEBI:30616"/>
    </ligand>
</feature>
<evidence type="ECO:0000256" key="1">
    <source>
        <dbReference type="ARBA" id="ARBA00022598"/>
    </source>
</evidence>
<feature type="binding site" evidence="13">
    <location>
        <position position="215"/>
    </location>
    <ligand>
        <name>ATP</name>
        <dbReference type="ChEBI" id="CHEBI:30616"/>
    </ligand>
</feature>
<dbReference type="PANTHER" id="PTHR45674">
    <property type="entry name" value="DNA LIGASE 1/3 FAMILY MEMBER"/>
    <property type="match status" value="1"/>
</dbReference>
<keyword evidence="6 13" id="KW-0227">DNA damage</keyword>
<evidence type="ECO:0000256" key="7">
    <source>
        <dbReference type="ARBA" id="ARBA00022840"/>
    </source>
</evidence>
<keyword evidence="10 13" id="KW-0234">DNA repair</keyword>
<dbReference type="Pfam" id="PF04679">
    <property type="entry name" value="DNA_ligase_A_C"/>
    <property type="match status" value="1"/>
</dbReference>
<protein>
    <recommendedName>
        <fullName evidence="13">Probable DNA ligase</fullName>
        <ecNumber evidence="13">6.5.1.1</ecNumber>
    </recommendedName>
    <alternativeName>
        <fullName evidence="13">Polydeoxyribonucleotide synthase [ATP]</fullName>
    </alternativeName>
</protein>
<dbReference type="InterPro" id="IPR012340">
    <property type="entry name" value="NA-bd_OB-fold"/>
</dbReference>